<dbReference type="EMBL" id="DS268409">
    <property type="protein sequence ID" value="EFO95210.1"/>
    <property type="molecule type" value="Genomic_DNA"/>
</dbReference>
<dbReference type="InterPro" id="IPR017452">
    <property type="entry name" value="GPCR_Rhodpsn_7TM"/>
</dbReference>
<evidence type="ECO:0000256" key="5">
    <source>
        <dbReference type="ARBA" id="ARBA00022692"/>
    </source>
</evidence>
<dbReference type="AlphaFoldDB" id="E3LHK0"/>
<feature type="transmembrane region" description="Helical" evidence="13">
    <location>
        <begin position="45"/>
        <end position="67"/>
    </location>
</feature>
<dbReference type="EC" id="2.7.7.7" evidence="3"/>
<evidence type="ECO:0000256" key="13">
    <source>
        <dbReference type="SAM" id="Phobius"/>
    </source>
</evidence>
<feature type="transmembrane region" description="Helical" evidence="13">
    <location>
        <begin position="186"/>
        <end position="208"/>
    </location>
</feature>
<dbReference type="OrthoDB" id="5876545at2759"/>
<dbReference type="SUPFAM" id="SSF56672">
    <property type="entry name" value="DNA/RNA polymerases"/>
    <property type="match status" value="1"/>
</dbReference>
<feature type="transmembrane region" description="Helical" evidence="13">
    <location>
        <begin position="334"/>
        <end position="358"/>
    </location>
</feature>
<gene>
    <name evidence="15" type="ORF">CRE_08797</name>
</gene>
<dbReference type="GO" id="GO:0000166">
    <property type="term" value="F:nucleotide binding"/>
    <property type="evidence" value="ECO:0007669"/>
    <property type="project" value="InterPro"/>
</dbReference>
<keyword evidence="4" id="KW-0808">Transferase</keyword>
<dbReference type="InterPro" id="IPR019427">
    <property type="entry name" value="7TM_GPCR_serpentine_rcpt_Srw"/>
</dbReference>
<keyword evidence="8" id="KW-0239">DNA-directed DNA polymerase</keyword>
<dbReference type="Pfam" id="PF10324">
    <property type="entry name" value="7TM_GPCR_Srw"/>
    <property type="match status" value="1"/>
</dbReference>
<comment type="subcellular location">
    <subcellularLocation>
        <location evidence="1">Membrane</location>
    </subcellularLocation>
</comment>
<keyword evidence="10" id="KW-0238">DNA-binding</keyword>
<dbReference type="HOGENOM" id="CLU_293598_0_0_1"/>
<keyword evidence="6" id="KW-0548">Nucleotidyltransferase</keyword>
<feature type="transmembrane region" description="Helical" evidence="13">
    <location>
        <begin position="220"/>
        <end position="242"/>
    </location>
</feature>
<accession>E3LHK0</accession>
<dbReference type="InParanoid" id="E3LHK0"/>
<feature type="transmembrane region" description="Helical" evidence="13">
    <location>
        <begin position="388"/>
        <end position="411"/>
    </location>
</feature>
<sequence>MMMIAFCNFNNVVMKLIEEMFDRITGSEKPYFKAFYKRIYAYLKLYLSSMANCLVVEIAFCRVMALYTTNSVKWNGRKYSLVISSVLWITVGLLCSAIIPMYSVTKYNPEEYSFTISNSYLEDECITFRSTLLFFGIISVFVPCILNFIFFLMIIYKLKSLEESRRKTMRSTKSSNIDNSSRMLKAILIMFLIVNMPQVMILVFHSIYMLDYYLFYSGFHVYFLIFFTVLDFFTNTFFIIVLSQKELRNSGINLAMIMIAFCNSSNVIVKLINAIFERVDGYEKTYVEAVYNRIENYVEVYLTAISDFLVVEMAFCRVMALYTRDCDKWRGRKYTLVISTVLWIFVGITSGLIIPMTVVKKSEYSERYLMTISDSYIENKCIIFRSTVLFFGVGFGVSGGCTLASYVMFVLKHEYIKQGEVGYVPEEGYGGGNNSVVALKYIQWLEKKNPGLKLKYKLRGGEHCIDANGRKYYLDAYNPETREIYEIYGCLYHGCSKCHPIGEKFSPVNKNRRMGSLLAETLRREGELRAEGYTVHTKWECEIRKEMANDPEMHKFFKLCRYTHRLIPREALYGGRTQAFRSITQATTTSLLNYLDFTSLYPYLNAGGTAYPFVLNFQNLKNLYRGLVYCDVLPEPNAEIGFLPQKISQKLMFVLCRTCGESQNISTPCTHTKVSERYLTGVWCTDELNYAISKGYKVLRYHEIWHWDRWVAGGFFADYIKPLLKMKHESSGWPRPDMTDDEKDAYIKKIWDMDGVQLDPTKIKVNKAMRSLAKLFLNSAWGKFAQNPDKVETKLIRLADAVGMTKFLNDPKYEPVNMIPFGTKKYFLSRRPKKEALLPGGFTNLAIAAQTTSAARLRLTQAMEKAGIENMIYCDTDSVIYKENVGENKLESMRGEQLGFLTDEIPAGRKLKEVVVMAPKMYALRMEDQQGTSSYSVKAKGVSLTSKNSEAISFNTMKETMKDFISEGISEPLVAKMMTFKRGDNALDGLWTCVTDKRVNPKMDKGHYDIHGVVTPFGQLPTNTLLIDDYPFYDQ</sequence>
<comment type="similarity">
    <text evidence="2">Belongs to the DNA polymerase type-B family.</text>
</comment>
<dbReference type="GO" id="GO:0006260">
    <property type="term" value="P:DNA replication"/>
    <property type="evidence" value="ECO:0007669"/>
    <property type="project" value="UniProtKB-KW"/>
</dbReference>
<evidence type="ECO:0000313" key="16">
    <source>
        <dbReference type="Proteomes" id="UP000008281"/>
    </source>
</evidence>
<evidence type="ECO:0000256" key="4">
    <source>
        <dbReference type="ARBA" id="ARBA00022679"/>
    </source>
</evidence>
<dbReference type="GO" id="GO:0008528">
    <property type="term" value="F:G protein-coupled peptide receptor activity"/>
    <property type="evidence" value="ECO:0007669"/>
    <property type="project" value="InterPro"/>
</dbReference>
<evidence type="ECO:0000256" key="3">
    <source>
        <dbReference type="ARBA" id="ARBA00012417"/>
    </source>
</evidence>
<evidence type="ECO:0000256" key="11">
    <source>
        <dbReference type="ARBA" id="ARBA00023136"/>
    </source>
</evidence>
<keyword evidence="11 13" id="KW-0472">Membrane</keyword>
<evidence type="ECO:0000256" key="8">
    <source>
        <dbReference type="ARBA" id="ARBA00022932"/>
    </source>
</evidence>
<dbReference type="Gene3D" id="1.10.287.690">
    <property type="entry name" value="Helix hairpin bin"/>
    <property type="match status" value="1"/>
</dbReference>
<dbReference type="PANTHER" id="PTHR47419:SF1">
    <property type="entry name" value="G-PROTEIN COUPLED RECEPTORS FAMILY 1 PROFILE DOMAIN-CONTAINING PROTEIN"/>
    <property type="match status" value="1"/>
</dbReference>
<dbReference type="eggNOG" id="ENOG502QQ9V">
    <property type="taxonomic scope" value="Eukaryota"/>
</dbReference>
<dbReference type="PROSITE" id="PS50262">
    <property type="entry name" value="G_PROTEIN_RECEP_F1_2"/>
    <property type="match status" value="1"/>
</dbReference>
<dbReference type="GO" id="GO:0016020">
    <property type="term" value="C:membrane"/>
    <property type="evidence" value="ECO:0007669"/>
    <property type="project" value="UniProtKB-SubCell"/>
</dbReference>
<keyword evidence="9 13" id="KW-1133">Transmembrane helix</keyword>
<dbReference type="Pfam" id="PF03175">
    <property type="entry name" value="DNA_pol_B_2"/>
    <property type="match status" value="2"/>
</dbReference>
<reference evidence="15" key="1">
    <citation type="submission" date="2007-07" db="EMBL/GenBank/DDBJ databases">
        <title>PCAP assembly of the Caenorhabditis remanei genome.</title>
        <authorList>
            <consortium name="The Caenorhabditis remanei Sequencing Consortium"/>
            <person name="Wilson R.K."/>
        </authorList>
    </citation>
    <scope>NUCLEOTIDE SEQUENCE [LARGE SCALE GENOMIC DNA]</scope>
    <source>
        <strain evidence="15">PB4641</strain>
    </source>
</reference>
<dbReference type="InterPro" id="IPR004868">
    <property type="entry name" value="DNA-dir_DNA_pol_B_mt/vir"/>
</dbReference>
<keyword evidence="5 13" id="KW-0812">Transmembrane</keyword>
<evidence type="ECO:0000256" key="10">
    <source>
        <dbReference type="ARBA" id="ARBA00023125"/>
    </source>
</evidence>
<keyword evidence="16" id="KW-1185">Reference proteome</keyword>
<dbReference type="STRING" id="31234.E3LHK0"/>
<dbReference type="GO" id="GO:0003677">
    <property type="term" value="F:DNA binding"/>
    <property type="evidence" value="ECO:0007669"/>
    <property type="project" value="UniProtKB-KW"/>
</dbReference>
<feature type="transmembrane region" description="Helical" evidence="13">
    <location>
        <begin position="79"/>
        <end position="102"/>
    </location>
</feature>
<proteinExistence type="inferred from homology"/>
<dbReference type="GO" id="GO:0003887">
    <property type="term" value="F:DNA-directed DNA polymerase activity"/>
    <property type="evidence" value="ECO:0007669"/>
    <property type="project" value="UniProtKB-KW"/>
</dbReference>
<evidence type="ECO:0000256" key="1">
    <source>
        <dbReference type="ARBA" id="ARBA00004370"/>
    </source>
</evidence>
<keyword evidence="7" id="KW-0235">DNA replication</keyword>
<evidence type="ECO:0000256" key="12">
    <source>
        <dbReference type="ARBA" id="ARBA00049244"/>
    </source>
</evidence>
<evidence type="ECO:0000256" key="6">
    <source>
        <dbReference type="ARBA" id="ARBA00022695"/>
    </source>
</evidence>
<evidence type="ECO:0000313" key="15">
    <source>
        <dbReference type="EMBL" id="EFO95210.1"/>
    </source>
</evidence>
<feature type="transmembrane region" description="Helical" evidence="13">
    <location>
        <begin position="254"/>
        <end position="276"/>
    </location>
</feature>
<dbReference type="InterPro" id="IPR043502">
    <property type="entry name" value="DNA/RNA_pol_sf"/>
</dbReference>
<organism evidence="16">
    <name type="scientific">Caenorhabditis remanei</name>
    <name type="common">Caenorhabditis vulgaris</name>
    <dbReference type="NCBI Taxonomy" id="31234"/>
    <lineage>
        <taxon>Eukaryota</taxon>
        <taxon>Metazoa</taxon>
        <taxon>Ecdysozoa</taxon>
        <taxon>Nematoda</taxon>
        <taxon>Chromadorea</taxon>
        <taxon>Rhabditida</taxon>
        <taxon>Rhabditina</taxon>
        <taxon>Rhabditomorpha</taxon>
        <taxon>Rhabditoidea</taxon>
        <taxon>Rhabditidae</taxon>
        <taxon>Peloderinae</taxon>
        <taxon>Caenorhabditis</taxon>
    </lineage>
</organism>
<feature type="domain" description="G-protein coupled receptors family 1 profile" evidence="14">
    <location>
        <begin position="1"/>
        <end position="242"/>
    </location>
</feature>
<protein>
    <recommendedName>
        <fullName evidence="3">DNA-directed DNA polymerase</fullName>
        <ecNumber evidence="3">2.7.7.7</ecNumber>
    </recommendedName>
</protein>
<evidence type="ECO:0000256" key="9">
    <source>
        <dbReference type="ARBA" id="ARBA00022989"/>
    </source>
</evidence>
<dbReference type="Gene3D" id="3.40.960.10">
    <property type="entry name" value="VSR Endonuclease"/>
    <property type="match status" value="1"/>
</dbReference>
<dbReference type="Gene3D" id="3.90.1600.10">
    <property type="entry name" value="Palm domain of DNA polymerase"/>
    <property type="match status" value="1"/>
</dbReference>
<evidence type="ECO:0000259" key="14">
    <source>
        <dbReference type="PROSITE" id="PS50262"/>
    </source>
</evidence>
<evidence type="ECO:0000256" key="2">
    <source>
        <dbReference type="ARBA" id="ARBA00005755"/>
    </source>
</evidence>
<name>E3LHK0_CAERE</name>
<evidence type="ECO:0000256" key="7">
    <source>
        <dbReference type="ARBA" id="ARBA00022705"/>
    </source>
</evidence>
<dbReference type="Gene3D" id="1.20.1070.10">
    <property type="entry name" value="Rhodopsin 7-helix transmembrane proteins"/>
    <property type="match status" value="2"/>
</dbReference>
<dbReference type="PANTHER" id="PTHR47419">
    <property type="entry name" value="DROMYOSUPPRESSIN RECEPTOR RELATED-RELATED"/>
    <property type="match status" value="1"/>
</dbReference>
<dbReference type="Proteomes" id="UP000008281">
    <property type="component" value="Unassembled WGS sequence"/>
</dbReference>
<feature type="transmembrane region" description="Helical" evidence="13">
    <location>
        <begin position="132"/>
        <end position="156"/>
    </location>
</feature>
<dbReference type="SUPFAM" id="SSF81321">
    <property type="entry name" value="Family A G protein-coupled receptor-like"/>
    <property type="match status" value="2"/>
</dbReference>
<comment type="catalytic activity">
    <reaction evidence="12">
        <text>DNA(n) + a 2'-deoxyribonucleoside 5'-triphosphate = DNA(n+1) + diphosphate</text>
        <dbReference type="Rhea" id="RHEA:22508"/>
        <dbReference type="Rhea" id="RHEA-COMP:17339"/>
        <dbReference type="Rhea" id="RHEA-COMP:17340"/>
        <dbReference type="ChEBI" id="CHEBI:33019"/>
        <dbReference type="ChEBI" id="CHEBI:61560"/>
        <dbReference type="ChEBI" id="CHEBI:173112"/>
        <dbReference type="EC" id="2.7.7.7"/>
    </reaction>
</comment>
<dbReference type="InterPro" id="IPR023211">
    <property type="entry name" value="DNA_pol_palm_dom_sf"/>
</dbReference>